<evidence type="ECO:0000313" key="1">
    <source>
        <dbReference type="EMBL" id="GAK50379.1"/>
    </source>
</evidence>
<keyword evidence="2" id="KW-1185">Reference proteome</keyword>
<evidence type="ECO:0000313" key="2">
    <source>
        <dbReference type="Proteomes" id="UP000030700"/>
    </source>
</evidence>
<gene>
    <name evidence="1" type="ORF">U14_01609</name>
</gene>
<reference evidence="1" key="1">
    <citation type="journal article" date="2015" name="PeerJ">
        <title>First genomic representation of candidate bacterial phylum KSB3 points to enhanced environmental sensing as a trigger of wastewater bulking.</title>
        <authorList>
            <person name="Sekiguchi Y."/>
            <person name="Ohashi A."/>
            <person name="Parks D.H."/>
            <person name="Yamauchi T."/>
            <person name="Tyson G.W."/>
            <person name="Hugenholtz P."/>
        </authorList>
    </citation>
    <scope>NUCLEOTIDE SEQUENCE [LARGE SCALE GENOMIC DNA]</scope>
</reference>
<dbReference type="AlphaFoldDB" id="A0A0S6VSH3"/>
<dbReference type="HOGENOM" id="CLU_1881654_0_0_0"/>
<dbReference type="PROSITE" id="PS51257">
    <property type="entry name" value="PROKAR_LIPOPROTEIN"/>
    <property type="match status" value="1"/>
</dbReference>
<sequence>MFLFPDRSVLLSIFMTYLRLVCGLLVIGLLAGCVPSQHDATVPTTMPVMSLIQAHPESVNPGAEVVLDIYFADAPYYLNGGTLVVADSQGNSYRKRLSHSDLVADFLRASIALSPLVSSGNLLLQVMLFDSRGNPSNTRFVAVNVLR</sequence>
<accession>A0A0S6VSH3</accession>
<proteinExistence type="predicted"/>
<dbReference type="EMBL" id="DF820456">
    <property type="protein sequence ID" value="GAK50379.1"/>
    <property type="molecule type" value="Genomic_DNA"/>
</dbReference>
<dbReference type="Proteomes" id="UP000030700">
    <property type="component" value="Unassembled WGS sequence"/>
</dbReference>
<organism evidence="1">
    <name type="scientific">Candidatus Moduliflexus flocculans</name>
    <dbReference type="NCBI Taxonomy" id="1499966"/>
    <lineage>
        <taxon>Bacteria</taxon>
        <taxon>Candidatus Moduliflexota</taxon>
        <taxon>Candidatus Moduliflexia</taxon>
        <taxon>Candidatus Moduliflexales</taxon>
        <taxon>Candidatus Moduliflexaceae</taxon>
    </lineage>
</organism>
<protein>
    <submittedName>
        <fullName evidence="1">Uncharacterized protein</fullName>
    </submittedName>
</protein>
<name>A0A0S6VSH3_9BACT</name>